<evidence type="ECO:0000313" key="2">
    <source>
        <dbReference type="EMBL" id="QHU06698.1"/>
    </source>
</evidence>
<accession>A0A6C0JS36</accession>
<dbReference type="AlphaFoldDB" id="A0A6C0JS36"/>
<keyword evidence="1" id="KW-0812">Transmembrane</keyword>
<feature type="transmembrane region" description="Helical" evidence="1">
    <location>
        <begin position="185"/>
        <end position="203"/>
    </location>
</feature>
<evidence type="ECO:0000256" key="1">
    <source>
        <dbReference type="SAM" id="Phobius"/>
    </source>
</evidence>
<keyword evidence="1" id="KW-0472">Membrane</keyword>
<protein>
    <submittedName>
        <fullName evidence="2">Uncharacterized protein</fullName>
    </submittedName>
</protein>
<keyword evidence="1" id="KW-1133">Transmembrane helix</keyword>
<dbReference type="EMBL" id="MN740667">
    <property type="protein sequence ID" value="QHU06698.1"/>
    <property type="molecule type" value="Genomic_DNA"/>
</dbReference>
<reference evidence="2" key="1">
    <citation type="journal article" date="2020" name="Nature">
        <title>Giant virus diversity and host interactions through global metagenomics.</title>
        <authorList>
            <person name="Schulz F."/>
            <person name="Roux S."/>
            <person name="Paez-Espino D."/>
            <person name="Jungbluth S."/>
            <person name="Walsh D.A."/>
            <person name="Denef V.J."/>
            <person name="McMahon K.D."/>
            <person name="Konstantinidis K.T."/>
            <person name="Eloe-Fadrosh E.A."/>
            <person name="Kyrpides N.C."/>
            <person name="Woyke T."/>
        </authorList>
    </citation>
    <scope>NUCLEOTIDE SEQUENCE</scope>
    <source>
        <strain evidence="2">GVMAG-S-1038524-41</strain>
    </source>
</reference>
<name>A0A6C0JS36_9ZZZZ</name>
<organism evidence="2">
    <name type="scientific">viral metagenome</name>
    <dbReference type="NCBI Taxonomy" id="1070528"/>
    <lineage>
        <taxon>unclassified sequences</taxon>
        <taxon>metagenomes</taxon>
        <taxon>organismal metagenomes</taxon>
    </lineage>
</organism>
<sequence>MSLSNHTYNLRAGQFGLCSGYWDEKAQVFRRADETEQRDCCMKTCKPFVDTCANICPKAAPKYQKLCYKTCDDIVTTCGDFCNLSSPVWGANNPIFKGTKEKECGDDIYNPLNIDCIKKNKDAIINICRHNCTPTSKLDCEEHCKYSYNIISDKKANPLYFEKKIKELRGMSIKQTKGKGDNVQYIIYALAIVGIVFGIWILVKM</sequence>
<proteinExistence type="predicted"/>